<reference evidence="1 2" key="1">
    <citation type="submission" date="2019-03" db="EMBL/GenBank/DDBJ databases">
        <title>Draft genome sequences of novel Actinobacteria.</title>
        <authorList>
            <person name="Sahin N."/>
            <person name="Ay H."/>
            <person name="Saygin H."/>
        </authorList>
    </citation>
    <scope>NUCLEOTIDE SEQUENCE [LARGE SCALE GENOMIC DNA]</scope>
    <source>
        <strain evidence="1 2">CH32</strain>
    </source>
</reference>
<accession>A0A4R4XH97</accession>
<evidence type="ECO:0000313" key="2">
    <source>
        <dbReference type="Proteomes" id="UP000295302"/>
    </source>
</evidence>
<organism evidence="1 2">
    <name type="scientific">Nonomuraea terrae</name>
    <dbReference type="NCBI Taxonomy" id="2530383"/>
    <lineage>
        <taxon>Bacteria</taxon>
        <taxon>Bacillati</taxon>
        <taxon>Actinomycetota</taxon>
        <taxon>Actinomycetes</taxon>
        <taxon>Streptosporangiales</taxon>
        <taxon>Streptosporangiaceae</taxon>
        <taxon>Nonomuraea</taxon>
    </lineage>
</organism>
<dbReference type="AlphaFoldDB" id="A0A4R4XH97"/>
<sequence>MTTTTEVTLAKRYVLAGMPGWGEHDHLIRSQGLAVVNAPRPIAGDITWVGELGYGRYYAAGDLEQMAEGWHADDAVLLVELTPQAIVRRVKAYVDSYGSSLDKLAATYEGAVGDVAHELGLPWDDAWLQVPFLPAVPSRVAISGIPLCEHNVQAQAWALQVVRPGEPLPDDIEIGSFTSSSPTSLLRVKTRAAAIEGRADQFQIAYLHKDLFRTADDPASI</sequence>
<dbReference type="Proteomes" id="UP000295302">
    <property type="component" value="Unassembled WGS sequence"/>
</dbReference>
<dbReference type="EMBL" id="SMKQ01000360">
    <property type="protein sequence ID" value="TDD30185.1"/>
    <property type="molecule type" value="Genomic_DNA"/>
</dbReference>
<comment type="caution">
    <text evidence="1">The sequence shown here is derived from an EMBL/GenBank/DDBJ whole genome shotgun (WGS) entry which is preliminary data.</text>
</comment>
<evidence type="ECO:0000313" key="1">
    <source>
        <dbReference type="EMBL" id="TDD30185.1"/>
    </source>
</evidence>
<name>A0A4R4XH97_9ACTN</name>
<keyword evidence="2" id="KW-1185">Reference proteome</keyword>
<dbReference type="RefSeq" id="WP_132623563.1">
    <property type="nucleotide sequence ID" value="NZ_SMKQ01000360.1"/>
</dbReference>
<protein>
    <submittedName>
        <fullName evidence="1">Uncharacterized protein</fullName>
    </submittedName>
</protein>
<gene>
    <name evidence="1" type="ORF">E1286_46080</name>
</gene>
<dbReference type="OrthoDB" id="8545945at2"/>
<proteinExistence type="predicted"/>